<dbReference type="GO" id="GO:0016810">
    <property type="term" value="F:hydrolase activity, acting on carbon-nitrogen (but not peptide) bonds"/>
    <property type="evidence" value="ECO:0007669"/>
    <property type="project" value="InterPro"/>
</dbReference>
<protein>
    <recommendedName>
        <fullName evidence="3">Urease alpha-subunit N-terminal domain-containing protein</fullName>
    </recommendedName>
</protein>
<feature type="domain" description="Urease alpha-subunit N-terminal" evidence="3">
    <location>
        <begin position="4"/>
        <end position="40"/>
    </location>
</feature>
<dbReference type="PANTHER" id="PTHR11647:SF1">
    <property type="entry name" value="COLLAPSIN RESPONSE MEDIATOR PROTEIN"/>
    <property type="match status" value="1"/>
</dbReference>
<gene>
    <name evidence="4" type="ORF">S01H1_59657</name>
</gene>
<dbReference type="Pfam" id="PF00449">
    <property type="entry name" value="Urease_alpha"/>
    <property type="match status" value="1"/>
</dbReference>
<evidence type="ECO:0000256" key="1">
    <source>
        <dbReference type="ARBA" id="ARBA00022723"/>
    </source>
</evidence>
<accession>X0VA42</accession>
<comment type="caution">
    <text evidence="4">The sequence shown here is derived from an EMBL/GenBank/DDBJ whole genome shotgun (WGS) entry which is preliminary data.</text>
</comment>
<proteinExistence type="predicted"/>
<keyword evidence="2" id="KW-0378">Hydrolase</keyword>
<reference evidence="4" key="1">
    <citation type="journal article" date="2014" name="Front. Microbiol.">
        <title>High frequency of phylogenetically diverse reductive dehalogenase-homologous genes in deep subseafloor sedimentary metagenomes.</title>
        <authorList>
            <person name="Kawai M."/>
            <person name="Futagami T."/>
            <person name="Toyoda A."/>
            <person name="Takaki Y."/>
            <person name="Nishi S."/>
            <person name="Hori S."/>
            <person name="Arai W."/>
            <person name="Tsubouchi T."/>
            <person name="Morono Y."/>
            <person name="Uchiyama I."/>
            <person name="Ito T."/>
            <person name="Fujiyama A."/>
            <person name="Inagaki F."/>
            <person name="Takami H."/>
        </authorList>
    </citation>
    <scope>NUCLEOTIDE SEQUENCE</scope>
    <source>
        <strain evidence="4">Expedition CK06-06</strain>
    </source>
</reference>
<evidence type="ECO:0000256" key="2">
    <source>
        <dbReference type="ARBA" id="ARBA00022801"/>
    </source>
</evidence>
<keyword evidence="1" id="KW-0479">Metal-binding</keyword>
<dbReference type="GO" id="GO:0046872">
    <property type="term" value="F:metal ion binding"/>
    <property type="evidence" value="ECO:0007669"/>
    <property type="project" value="UniProtKB-KW"/>
</dbReference>
<dbReference type="Gene3D" id="2.30.40.10">
    <property type="entry name" value="Urease, subunit C, domain 1"/>
    <property type="match status" value="1"/>
</dbReference>
<dbReference type="SUPFAM" id="SSF51338">
    <property type="entry name" value="Composite domain of metallo-dependent hydrolases"/>
    <property type="match status" value="1"/>
</dbReference>
<dbReference type="InterPro" id="IPR011059">
    <property type="entry name" value="Metal-dep_hydrolase_composite"/>
</dbReference>
<organism evidence="4">
    <name type="scientific">marine sediment metagenome</name>
    <dbReference type="NCBI Taxonomy" id="412755"/>
    <lineage>
        <taxon>unclassified sequences</taxon>
        <taxon>metagenomes</taxon>
        <taxon>ecological metagenomes</taxon>
    </lineage>
</organism>
<feature type="non-terminal residue" evidence="4">
    <location>
        <position position="127"/>
    </location>
</feature>
<dbReference type="InterPro" id="IPR011612">
    <property type="entry name" value="Urease_alpha_N_dom"/>
</dbReference>
<dbReference type="InterPro" id="IPR050378">
    <property type="entry name" value="Metallo-dep_Hydrolases_sf"/>
</dbReference>
<name>X0VA42_9ZZZZ</name>
<evidence type="ECO:0000313" key="4">
    <source>
        <dbReference type="EMBL" id="GAG14974.1"/>
    </source>
</evidence>
<evidence type="ECO:0000259" key="3">
    <source>
        <dbReference type="Pfam" id="PF00449"/>
    </source>
</evidence>
<dbReference type="EMBL" id="BARS01039031">
    <property type="protein sequence ID" value="GAG14974.1"/>
    <property type="molecule type" value="Genomic_DNA"/>
</dbReference>
<dbReference type="AlphaFoldDB" id="X0VA42"/>
<sequence length="127" mass="14012">MMSFDLLIKNGLLIDGTGNPWFKADLGIKDGKITDIGDLKSVETDRYIDAKDLFVSPGFIDIHGHSDATIMFANRCESKITQGVTTECVGNCGSSAWPVTEKNIELVHKRLSRTAPINVDWSTFGEY</sequence>
<dbReference type="PANTHER" id="PTHR11647">
    <property type="entry name" value="HYDRANTOINASE/DIHYDROPYRIMIDINASE FAMILY MEMBER"/>
    <property type="match status" value="1"/>
</dbReference>